<keyword evidence="14" id="KW-0472">Membrane</keyword>
<keyword evidence="14" id="KW-1133">Transmembrane helix</keyword>
<evidence type="ECO:0000256" key="9">
    <source>
        <dbReference type="ARBA" id="ARBA00022777"/>
    </source>
</evidence>
<comment type="similarity">
    <text evidence="13">Belongs to the LpxK family.</text>
</comment>
<dbReference type="InterPro" id="IPR003758">
    <property type="entry name" value="LpxK"/>
</dbReference>
<evidence type="ECO:0000256" key="13">
    <source>
        <dbReference type="HAMAP-Rule" id="MF_00409"/>
    </source>
</evidence>
<dbReference type="EC" id="2.7.1.130" evidence="3 13"/>
<gene>
    <name evidence="13" type="primary">lpxK</name>
    <name evidence="15" type="ORF">VP91_00002620</name>
</gene>
<comment type="pathway">
    <text evidence="2 13">Glycolipid biosynthesis; lipid IV(A) biosynthesis; lipid IV(A) from (3R)-3-hydroxytetradecanoyl-[acyl-carrier-protein] and UDP-N-acetyl-alpha-D-glucosamine: step 6/6.</text>
</comment>
<evidence type="ECO:0000256" key="12">
    <source>
        <dbReference type="ARBA" id="ARBA00029757"/>
    </source>
</evidence>
<dbReference type="EMBL" id="LANA01000001">
    <property type="protein sequence ID" value="NMN67125.1"/>
    <property type="molecule type" value="Genomic_DNA"/>
</dbReference>
<keyword evidence="8 13" id="KW-0547">Nucleotide-binding</keyword>
<feature type="transmembrane region" description="Helical" evidence="14">
    <location>
        <begin position="16"/>
        <end position="35"/>
    </location>
</feature>
<keyword evidence="14" id="KW-0812">Transmembrane</keyword>
<comment type="caution">
    <text evidence="13">Lacks conserved residue(s) required for the propagation of feature annotation.</text>
</comment>
<keyword evidence="10 13" id="KW-0067">ATP-binding</keyword>
<reference evidence="15 16" key="1">
    <citation type="submission" date="2019-07" db="EMBL/GenBank/DDBJ databases">
        <title>SAR11 Genome Evolution.</title>
        <authorList>
            <person name="Giovannoni S."/>
        </authorList>
    </citation>
    <scope>NUCLEOTIDE SEQUENCE [LARGE SCALE GENOMIC DNA]</scope>
    <source>
        <strain evidence="15 16">HTCC9565</strain>
    </source>
</reference>
<evidence type="ECO:0000256" key="11">
    <source>
        <dbReference type="ARBA" id="ARBA00023098"/>
    </source>
</evidence>
<dbReference type="PANTHER" id="PTHR42724:SF1">
    <property type="entry name" value="TETRAACYLDISACCHARIDE 4'-KINASE, MITOCHONDRIAL-RELATED"/>
    <property type="match status" value="1"/>
</dbReference>
<proteinExistence type="inferred from homology"/>
<keyword evidence="16" id="KW-1185">Reference proteome</keyword>
<comment type="caution">
    <text evidence="15">The sequence shown here is derived from an EMBL/GenBank/DDBJ whole genome shotgun (WGS) entry which is preliminary data.</text>
</comment>
<sequence>MKIKKPKFWDYKKPNFLSYLLLPLTIPLIVNNFLLNLKNNSKEDKIIKKICVGNIYVGGTAKTPISIKLWEILNNLNFKSATIKKGYINQIDEQKILKEKTKFYCFKTRQKAINEAIKDSIDIVIFDDGLQDKSINYDLKFVCFNSVTWIGNGFLMPAGPLREKISSISKYDAVFLNGNGEDNNSLQLEIKKHNPNIKIFETCYNPTNLDEFDKNENYVIFSGIGNPESFEKTLIKNKFNIIKEFKFPDHYDYTFADINKIKSCAKSLNAKILTTEKDYMKLHNDIDIKFLKIDIAIKQEDELINLLKSII</sequence>
<evidence type="ECO:0000256" key="1">
    <source>
        <dbReference type="ARBA" id="ARBA00002274"/>
    </source>
</evidence>
<dbReference type="Pfam" id="PF02606">
    <property type="entry name" value="LpxK"/>
    <property type="match status" value="1"/>
</dbReference>
<evidence type="ECO:0000256" key="14">
    <source>
        <dbReference type="SAM" id="Phobius"/>
    </source>
</evidence>
<evidence type="ECO:0000256" key="7">
    <source>
        <dbReference type="ARBA" id="ARBA00022679"/>
    </source>
</evidence>
<evidence type="ECO:0000256" key="6">
    <source>
        <dbReference type="ARBA" id="ARBA00022556"/>
    </source>
</evidence>
<evidence type="ECO:0000256" key="3">
    <source>
        <dbReference type="ARBA" id="ARBA00012071"/>
    </source>
</evidence>
<protein>
    <recommendedName>
        <fullName evidence="4 13">Tetraacyldisaccharide 4'-kinase</fullName>
        <ecNumber evidence="3 13">2.7.1.130</ecNumber>
    </recommendedName>
    <alternativeName>
        <fullName evidence="12 13">Lipid A 4'-kinase</fullName>
    </alternativeName>
</protein>
<accession>A0ABX1T366</accession>
<keyword evidence="11 13" id="KW-0443">Lipid metabolism</keyword>
<comment type="function">
    <text evidence="1 13">Transfers the gamma-phosphate of ATP to the 4'-position of a tetraacyldisaccharide 1-phosphate intermediate (termed DS-1-P) to form tetraacyldisaccharide 1,4'-bis-phosphate (lipid IVA).</text>
</comment>
<dbReference type="Proteomes" id="UP001166004">
    <property type="component" value="Unassembled WGS sequence"/>
</dbReference>
<dbReference type="RefSeq" id="WP_169035640.1">
    <property type="nucleotide sequence ID" value="NZ_LANA01000001.1"/>
</dbReference>
<comment type="catalytic activity">
    <reaction evidence="13">
        <text>a lipid A disaccharide + ATP = a lipid IVA + ADP + H(+)</text>
        <dbReference type="Rhea" id="RHEA:67840"/>
        <dbReference type="ChEBI" id="CHEBI:15378"/>
        <dbReference type="ChEBI" id="CHEBI:30616"/>
        <dbReference type="ChEBI" id="CHEBI:176343"/>
        <dbReference type="ChEBI" id="CHEBI:176425"/>
        <dbReference type="ChEBI" id="CHEBI:456216"/>
        <dbReference type="EC" id="2.7.1.130"/>
    </reaction>
</comment>
<name>A0ABX1T366_PELUQ</name>
<keyword evidence="5 13" id="KW-0444">Lipid biosynthesis</keyword>
<evidence type="ECO:0000256" key="2">
    <source>
        <dbReference type="ARBA" id="ARBA00004870"/>
    </source>
</evidence>
<keyword evidence="6 13" id="KW-0441">Lipid A biosynthesis</keyword>
<evidence type="ECO:0000313" key="15">
    <source>
        <dbReference type="EMBL" id="NMN67125.1"/>
    </source>
</evidence>
<organism evidence="15 16">
    <name type="scientific">Pelagibacter ubique</name>
    <dbReference type="NCBI Taxonomy" id="198252"/>
    <lineage>
        <taxon>Bacteria</taxon>
        <taxon>Pseudomonadati</taxon>
        <taxon>Pseudomonadota</taxon>
        <taxon>Alphaproteobacteria</taxon>
        <taxon>Candidatus Pelagibacterales</taxon>
        <taxon>Candidatus Pelagibacteraceae</taxon>
        <taxon>Candidatus Pelagibacter</taxon>
    </lineage>
</organism>
<dbReference type="HAMAP" id="MF_00409">
    <property type="entry name" value="LpxK"/>
    <property type="match status" value="1"/>
</dbReference>
<evidence type="ECO:0000256" key="4">
    <source>
        <dbReference type="ARBA" id="ARBA00016436"/>
    </source>
</evidence>
<keyword evidence="9 13" id="KW-0418">Kinase</keyword>
<evidence type="ECO:0000313" key="16">
    <source>
        <dbReference type="Proteomes" id="UP001166004"/>
    </source>
</evidence>
<keyword evidence="7 13" id="KW-0808">Transferase</keyword>
<dbReference type="GO" id="GO:0016301">
    <property type="term" value="F:kinase activity"/>
    <property type="evidence" value="ECO:0007669"/>
    <property type="project" value="UniProtKB-KW"/>
</dbReference>
<dbReference type="NCBIfam" id="TIGR00682">
    <property type="entry name" value="lpxK"/>
    <property type="match status" value="1"/>
</dbReference>
<evidence type="ECO:0000256" key="10">
    <source>
        <dbReference type="ARBA" id="ARBA00022840"/>
    </source>
</evidence>
<evidence type="ECO:0000256" key="8">
    <source>
        <dbReference type="ARBA" id="ARBA00022741"/>
    </source>
</evidence>
<evidence type="ECO:0000256" key="5">
    <source>
        <dbReference type="ARBA" id="ARBA00022516"/>
    </source>
</evidence>
<dbReference type="PANTHER" id="PTHR42724">
    <property type="entry name" value="TETRAACYLDISACCHARIDE 4'-KINASE"/>
    <property type="match status" value="1"/>
</dbReference>